<keyword evidence="5 6" id="KW-0539">Nucleus</keyword>
<accession>A0A9D4TV29</accession>
<comment type="subunit">
    <text evidence="6">Associates with 90S and pre-40S pre-ribosomal particles.</text>
</comment>
<gene>
    <name evidence="8" type="ORF">D9Q98_001596</name>
</gene>
<dbReference type="GO" id="GO:0000462">
    <property type="term" value="P:maturation of SSU-rRNA from tricistronic rRNA transcript (SSU-rRNA, 5.8S rRNA, LSU-rRNA)"/>
    <property type="evidence" value="ECO:0007669"/>
    <property type="project" value="TreeGrafter"/>
</dbReference>
<proteinExistence type="inferred from homology"/>
<dbReference type="Pfam" id="PF06102">
    <property type="entry name" value="RRP36"/>
    <property type="match status" value="1"/>
</dbReference>
<evidence type="ECO:0000256" key="4">
    <source>
        <dbReference type="ARBA" id="ARBA00022552"/>
    </source>
</evidence>
<feature type="compositionally biased region" description="Basic and acidic residues" evidence="7">
    <location>
        <begin position="243"/>
        <end position="257"/>
    </location>
</feature>
<dbReference type="PANTHER" id="PTHR21738">
    <property type="entry name" value="RIBOSOMAL RNA PROCESSING PROTEIN 36 HOMOLOG"/>
    <property type="match status" value="1"/>
</dbReference>
<keyword evidence="3 6" id="KW-0690">Ribosome biogenesis</keyword>
<keyword evidence="4 6" id="KW-0698">rRNA processing</keyword>
<dbReference type="AlphaFoldDB" id="A0A9D4TV29"/>
<evidence type="ECO:0000256" key="6">
    <source>
        <dbReference type="RuleBase" id="RU368027"/>
    </source>
</evidence>
<feature type="compositionally biased region" description="Low complexity" evidence="7">
    <location>
        <begin position="59"/>
        <end position="80"/>
    </location>
</feature>
<evidence type="ECO:0000256" key="7">
    <source>
        <dbReference type="SAM" id="MobiDB-lite"/>
    </source>
</evidence>
<organism evidence="8 9">
    <name type="scientific">Chlorella vulgaris</name>
    <name type="common">Green alga</name>
    <dbReference type="NCBI Taxonomy" id="3077"/>
    <lineage>
        <taxon>Eukaryota</taxon>
        <taxon>Viridiplantae</taxon>
        <taxon>Chlorophyta</taxon>
        <taxon>core chlorophytes</taxon>
        <taxon>Trebouxiophyceae</taxon>
        <taxon>Chlorellales</taxon>
        <taxon>Chlorellaceae</taxon>
        <taxon>Chlorella clade</taxon>
        <taxon>Chlorella</taxon>
    </lineage>
</organism>
<dbReference type="EMBL" id="SIDB01000002">
    <property type="protein sequence ID" value="KAI3435531.1"/>
    <property type="molecule type" value="Genomic_DNA"/>
</dbReference>
<dbReference type="InterPro" id="IPR009292">
    <property type="entry name" value="RRP36"/>
</dbReference>
<dbReference type="GO" id="GO:0005730">
    <property type="term" value="C:nucleolus"/>
    <property type="evidence" value="ECO:0007669"/>
    <property type="project" value="UniProtKB-SubCell"/>
</dbReference>
<evidence type="ECO:0000313" key="8">
    <source>
        <dbReference type="EMBL" id="KAI3435531.1"/>
    </source>
</evidence>
<sequence length="314" mass="35529">MKRERAALQRPSTAPAVENVREPPRRRRHAANDGSDDDAPEQVAFVAKRPRQTGLQHVDGGSSSESEGDSGDSQSDTSSSSDDEPGAKHEEEDEGLPLGQLVQLRQDGSTSTAAMKSRARALRQQGRSGSFKREGKHRPAEMSSKKPVPVFRDAMQAGKRDIRDPRFESLSSGQYNEEKFKKRYAFLYDEKLPAERDELRAALARAKGQGRREELQVKLSRVEQQLRSEEARRKREGFKKQVKAKERGAVRDGKQPFYLKKSEQRRLELLAKYEELKAGGKLEAYLAKRRKRNAAKDHRHLPGDRRTQQQGGSE</sequence>
<dbReference type="OrthoDB" id="448446at2759"/>
<evidence type="ECO:0000256" key="3">
    <source>
        <dbReference type="ARBA" id="ARBA00022517"/>
    </source>
</evidence>
<evidence type="ECO:0000313" key="9">
    <source>
        <dbReference type="Proteomes" id="UP001055712"/>
    </source>
</evidence>
<dbReference type="GO" id="GO:0030686">
    <property type="term" value="C:90S preribosome"/>
    <property type="evidence" value="ECO:0007669"/>
    <property type="project" value="TreeGrafter"/>
</dbReference>
<evidence type="ECO:0000256" key="5">
    <source>
        <dbReference type="ARBA" id="ARBA00023242"/>
    </source>
</evidence>
<evidence type="ECO:0000256" key="2">
    <source>
        <dbReference type="ARBA" id="ARBA00009418"/>
    </source>
</evidence>
<protein>
    <recommendedName>
        <fullName evidence="6">rRNA biogenesis protein RRP36</fullName>
    </recommendedName>
</protein>
<feature type="region of interest" description="Disordered" evidence="7">
    <location>
        <begin position="1"/>
        <end position="151"/>
    </location>
</feature>
<dbReference type="PANTHER" id="PTHR21738:SF0">
    <property type="entry name" value="RIBOSOMAL RNA PROCESSING PROTEIN 36 HOMOLOG"/>
    <property type="match status" value="1"/>
</dbReference>
<comment type="subcellular location">
    <subcellularLocation>
        <location evidence="1 6">Nucleus</location>
        <location evidence="1 6">Nucleolus</location>
    </subcellularLocation>
</comment>
<keyword evidence="9" id="KW-1185">Reference proteome</keyword>
<comment type="function">
    <text evidence="6">Component of the 90S pre-ribosome involved in the maturation of rRNAs. Required for early cleavages of the pre-RNAs in the 40S ribosomal subunit maturation pathway.</text>
</comment>
<reference evidence="8" key="1">
    <citation type="journal article" date="2019" name="Plant J.">
        <title>Chlorella vulgaris genome assembly and annotation reveals the molecular basis for metabolic acclimation to high light conditions.</title>
        <authorList>
            <person name="Cecchin M."/>
            <person name="Marcolungo L."/>
            <person name="Rossato M."/>
            <person name="Girolomoni L."/>
            <person name="Cosentino E."/>
            <person name="Cuine S."/>
            <person name="Li-Beisson Y."/>
            <person name="Delledonne M."/>
            <person name="Ballottari M."/>
        </authorList>
    </citation>
    <scope>NUCLEOTIDE SEQUENCE</scope>
    <source>
        <strain evidence="8">211/11P</strain>
    </source>
</reference>
<reference evidence="8" key="2">
    <citation type="submission" date="2020-11" db="EMBL/GenBank/DDBJ databases">
        <authorList>
            <person name="Cecchin M."/>
            <person name="Marcolungo L."/>
            <person name="Rossato M."/>
            <person name="Girolomoni L."/>
            <person name="Cosentino E."/>
            <person name="Cuine S."/>
            <person name="Li-Beisson Y."/>
            <person name="Delledonne M."/>
            <person name="Ballottari M."/>
        </authorList>
    </citation>
    <scope>NUCLEOTIDE SEQUENCE</scope>
    <source>
        <strain evidence="8">211/11P</strain>
        <tissue evidence="8">Whole cell</tissue>
    </source>
</reference>
<evidence type="ECO:0000256" key="1">
    <source>
        <dbReference type="ARBA" id="ARBA00004604"/>
    </source>
</evidence>
<dbReference type="Proteomes" id="UP001055712">
    <property type="component" value="Unassembled WGS sequence"/>
</dbReference>
<feature type="region of interest" description="Disordered" evidence="7">
    <location>
        <begin position="226"/>
        <end position="257"/>
    </location>
</feature>
<comment type="caution">
    <text evidence="8">The sequence shown here is derived from an EMBL/GenBank/DDBJ whole genome shotgun (WGS) entry which is preliminary data.</text>
</comment>
<feature type="compositionally biased region" description="Basic and acidic residues" evidence="7">
    <location>
        <begin position="131"/>
        <end position="144"/>
    </location>
</feature>
<comment type="similarity">
    <text evidence="2 6">Belongs to the RRP36 family.</text>
</comment>
<name>A0A9D4TV29_CHLVU</name>
<feature type="region of interest" description="Disordered" evidence="7">
    <location>
        <begin position="287"/>
        <end position="314"/>
    </location>
</feature>
<feature type="compositionally biased region" description="Basic and acidic residues" evidence="7">
    <location>
        <begin position="294"/>
        <end position="307"/>
    </location>
</feature>
<keyword evidence="6" id="KW-0687">Ribonucleoprotein</keyword>